<evidence type="ECO:0000256" key="7">
    <source>
        <dbReference type="ARBA" id="ARBA00049119"/>
    </source>
</evidence>
<dbReference type="GO" id="GO:0005366">
    <property type="term" value="F:myo-inositol:proton symporter activity"/>
    <property type="evidence" value="ECO:0007669"/>
    <property type="project" value="TreeGrafter"/>
</dbReference>
<dbReference type="PANTHER" id="PTHR48020:SF22">
    <property type="entry name" value="MAJOR FACILITATOR SUPERFAMILY (MFS) PROFILE DOMAIN-CONTAINING PROTEIN-RELATED"/>
    <property type="match status" value="1"/>
</dbReference>
<dbReference type="PRINTS" id="PR00171">
    <property type="entry name" value="SUGRTRNSPORT"/>
</dbReference>
<feature type="transmembrane region" description="Helical" evidence="9">
    <location>
        <begin position="110"/>
        <end position="134"/>
    </location>
</feature>
<feature type="transmembrane region" description="Helical" evidence="9">
    <location>
        <begin position="37"/>
        <end position="57"/>
    </location>
</feature>
<dbReference type="SUPFAM" id="SSF103473">
    <property type="entry name" value="MFS general substrate transporter"/>
    <property type="match status" value="1"/>
</dbReference>
<dbReference type="InterPro" id="IPR005829">
    <property type="entry name" value="Sugar_transporter_CS"/>
</dbReference>
<evidence type="ECO:0000256" key="2">
    <source>
        <dbReference type="ARBA" id="ARBA00010992"/>
    </source>
</evidence>
<protein>
    <submittedName>
        <fullName evidence="11">ARAD1C40392p</fullName>
    </submittedName>
</protein>
<evidence type="ECO:0000256" key="9">
    <source>
        <dbReference type="SAM" id="Phobius"/>
    </source>
</evidence>
<gene>
    <name evidence="11" type="ORF">GNLVRS02_ARAD1C40392g</name>
</gene>
<dbReference type="NCBIfam" id="TIGR00879">
    <property type="entry name" value="SP"/>
    <property type="match status" value="1"/>
</dbReference>
<organism evidence="11">
    <name type="scientific">Blastobotrys adeninivorans</name>
    <name type="common">Yeast</name>
    <name type="synonym">Arxula adeninivorans</name>
    <dbReference type="NCBI Taxonomy" id="409370"/>
    <lineage>
        <taxon>Eukaryota</taxon>
        <taxon>Fungi</taxon>
        <taxon>Dikarya</taxon>
        <taxon>Ascomycota</taxon>
        <taxon>Saccharomycotina</taxon>
        <taxon>Dipodascomycetes</taxon>
        <taxon>Dipodascales</taxon>
        <taxon>Trichomonascaceae</taxon>
        <taxon>Blastobotrys</taxon>
    </lineage>
</organism>
<feature type="transmembrane region" description="Helical" evidence="9">
    <location>
        <begin position="282"/>
        <end position="306"/>
    </location>
</feature>
<accession>A0A060T3Y5</accession>
<dbReference type="InterPro" id="IPR020846">
    <property type="entry name" value="MFS_dom"/>
</dbReference>
<feature type="transmembrane region" description="Helical" evidence="9">
    <location>
        <begin position="348"/>
        <end position="366"/>
    </location>
</feature>
<feature type="transmembrane region" description="Helical" evidence="9">
    <location>
        <begin position="197"/>
        <end position="219"/>
    </location>
</feature>
<evidence type="ECO:0000256" key="1">
    <source>
        <dbReference type="ARBA" id="ARBA00004141"/>
    </source>
</evidence>
<name>A0A060T3Y5_BLAAD</name>
<dbReference type="PROSITE" id="PS50850">
    <property type="entry name" value="MFS"/>
    <property type="match status" value="1"/>
</dbReference>
<dbReference type="InterPro" id="IPR003663">
    <property type="entry name" value="Sugar/inositol_transpt"/>
</dbReference>
<keyword evidence="4 9" id="KW-0812">Transmembrane</keyword>
<dbReference type="Pfam" id="PF00083">
    <property type="entry name" value="Sugar_tr"/>
    <property type="match status" value="1"/>
</dbReference>
<reference evidence="11" key="2">
    <citation type="submission" date="2014-06" db="EMBL/GenBank/DDBJ databases">
        <title>The complete genome of Blastobotrys (Arxula) adeninivorans LS3 - a yeast of biotechnological interest.</title>
        <authorList>
            <person name="Kunze G."/>
            <person name="Gaillardin C."/>
            <person name="Czernicka M."/>
            <person name="Durrens P."/>
            <person name="Martin T."/>
            <person name="Boer E."/>
            <person name="Gabaldon T."/>
            <person name="Cruz J."/>
            <person name="Talla E."/>
            <person name="Marck C."/>
            <person name="Goffeau A."/>
            <person name="Barbe V."/>
            <person name="Baret P."/>
            <person name="Baronian K."/>
            <person name="Beier S."/>
            <person name="Bleykasten C."/>
            <person name="Bode R."/>
            <person name="Casaregola S."/>
            <person name="Despons L."/>
            <person name="Fairhead C."/>
            <person name="Giersberg M."/>
            <person name="Gierski P."/>
            <person name="Hahnel U."/>
            <person name="Hartmann A."/>
            <person name="Jankowska D."/>
            <person name="Jubin C."/>
            <person name="Jung P."/>
            <person name="Lafontaine I."/>
            <person name="Leh-Louis V."/>
            <person name="Lemaire M."/>
            <person name="Marcet-Houben M."/>
            <person name="Mascher M."/>
            <person name="Morel G."/>
            <person name="Richard G.-F."/>
            <person name="Riechen J."/>
            <person name="Sacerdot C."/>
            <person name="Sarkar A."/>
            <person name="Savel G."/>
            <person name="Schacherer J."/>
            <person name="Sherman D."/>
            <person name="Straub M.-L."/>
            <person name="Stein N."/>
            <person name="Thierry A."/>
            <person name="Trautwein-Schult A."/>
            <person name="Westhof E."/>
            <person name="Worch S."/>
            <person name="Dujon B."/>
            <person name="Souciet J.-L."/>
            <person name="Wincker P."/>
            <person name="Scholz U."/>
            <person name="Neuveglise N."/>
        </authorList>
    </citation>
    <scope>NUCLEOTIDE SEQUENCE</scope>
    <source>
        <strain evidence="11">LS3</strain>
    </source>
</reference>
<dbReference type="InterPro" id="IPR036259">
    <property type="entry name" value="MFS_trans_sf"/>
</dbReference>
<feature type="transmembrane region" description="Helical" evidence="9">
    <location>
        <begin position="140"/>
        <end position="158"/>
    </location>
</feature>
<reference evidence="11" key="1">
    <citation type="submission" date="2014-02" db="EMBL/GenBank/DDBJ databases">
        <authorList>
            <person name="Genoscope - CEA"/>
        </authorList>
    </citation>
    <scope>NUCLEOTIDE SEQUENCE</scope>
    <source>
        <strain evidence="11">LS3</strain>
    </source>
</reference>
<dbReference type="PhylomeDB" id="A0A060T3Y5"/>
<keyword evidence="5 9" id="KW-1133">Transmembrane helix</keyword>
<dbReference type="Gene3D" id="1.20.1250.20">
    <property type="entry name" value="MFS general substrate transporter like domains"/>
    <property type="match status" value="1"/>
</dbReference>
<comment type="similarity">
    <text evidence="2 8">Belongs to the major facilitator superfamily. Sugar transporter (TC 2.A.1.1) family.</text>
</comment>
<evidence type="ECO:0000256" key="4">
    <source>
        <dbReference type="ARBA" id="ARBA00022692"/>
    </source>
</evidence>
<feature type="transmembrane region" description="Helical" evidence="9">
    <location>
        <begin position="170"/>
        <end position="191"/>
    </location>
</feature>
<dbReference type="GO" id="GO:1904679">
    <property type="term" value="P:myo-inositol import across plasma membrane"/>
    <property type="evidence" value="ECO:0007669"/>
    <property type="project" value="TreeGrafter"/>
</dbReference>
<feature type="domain" description="Major facilitator superfamily (MFS) profile" evidence="10">
    <location>
        <begin position="44"/>
        <end position="461"/>
    </location>
</feature>
<comment type="catalytic activity">
    <reaction evidence="7">
        <text>myo-inositol(out) + H(+)(out) = myo-inositol(in) + H(+)(in)</text>
        <dbReference type="Rhea" id="RHEA:60364"/>
        <dbReference type="ChEBI" id="CHEBI:15378"/>
        <dbReference type="ChEBI" id="CHEBI:17268"/>
    </reaction>
</comment>
<evidence type="ECO:0000256" key="3">
    <source>
        <dbReference type="ARBA" id="ARBA00022448"/>
    </source>
</evidence>
<dbReference type="PANTHER" id="PTHR48020">
    <property type="entry name" value="PROTON MYO-INOSITOL COTRANSPORTER"/>
    <property type="match status" value="1"/>
</dbReference>
<dbReference type="PROSITE" id="PS00217">
    <property type="entry name" value="SUGAR_TRANSPORT_2"/>
    <property type="match status" value="1"/>
</dbReference>
<sequence>MHRIISNEHQLLNDHDLRDTPDDNPDDTQMPDVHQPLSWYLLLVVILSGVGGLMFGYDTGVVAGVLVLIGDDLGKLSVTQKEVISSITCLGALGGSLSAGFLADSYGRRTVIGWSCIAFVVSAVIMAGAGSYTVLVTGRLLVGVAVGAASTVVPMYIAEVSPAHYRGRLVTINSLCTTGGQVVAYATGIAFTTVSGGWRYVLGLSGIPPLIFLLSMAAVPESPRYLLLKDRVEDAEAVLRRLHGESYRAHIDSMLCGSKNSENPTVRQTLTQLFATRSNLRALIVACGLMACQQLCGFNAFMYYSATMFASVGFSDPIAVSMVVALTNFIFTWVALRYIDSVGRRKLLLGTMWLMIVALVVTAIRFNSGGVIIVLSIILYVAAYAAALGNVPWQATEFLPLPVRSLGSMMVSATNWSCNFFVSASFLSLLELITPRGTFLLFALITLIFYICIYLFYPEAAGLSLEEITAIFETDSWLVFGKKYNAIPASS</sequence>
<dbReference type="GO" id="GO:0016020">
    <property type="term" value="C:membrane"/>
    <property type="evidence" value="ECO:0007669"/>
    <property type="project" value="UniProtKB-SubCell"/>
</dbReference>
<dbReference type="InterPro" id="IPR050814">
    <property type="entry name" value="Myo-inositol_Transporter"/>
</dbReference>
<feature type="transmembrane region" description="Helical" evidence="9">
    <location>
        <begin position="318"/>
        <end position="336"/>
    </location>
</feature>
<evidence type="ECO:0000313" key="11">
    <source>
        <dbReference type="EMBL" id="CDP35653.1"/>
    </source>
</evidence>
<evidence type="ECO:0000259" key="10">
    <source>
        <dbReference type="PROSITE" id="PS50850"/>
    </source>
</evidence>
<feature type="transmembrane region" description="Helical" evidence="9">
    <location>
        <begin position="83"/>
        <end position="103"/>
    </location>
</feature>
<evidence type="ECO:0000256" key="8">
    <source>
        <dbReference type="RuleBase" id="RU003346"/>
    </source>
</evidence>
<comment type="subcellular location">
    <subcellularLocation>
        <location evidence="1">Membrane</location>
        <topology evidence="1">Multi-pass membrane protein</topology>
    </subcellularLocation>
</comment>
<feature type="transmembrane region" description="Helical" evidence="9">
    <location>
        <begin position="413"/>
        <end position="433"/>
    </location>
</feature>
<dbReference type="EMBL" id="HG937693">
    <property type="protein sequence ID" value="CDP35653.1"/>
    <property type="molecule type" value="Genomic_DNA"/>
</dbReference>
<dbReference type="PROSITE" id="PS00216">
    <property type="entry name" value="SUGAR_TRANSPORT_1"/>
    <property type="match status" value="2"/>
</dbReference>
<dbReference type="InterPro" id="IPR005828">
    <property type="entry name" value="MFS_sugar_transport-like"/>
</dbReference>
<dbReference type="FunFam" id="1.20.1250.20:FF:000073">
    <property type="entry name" value="MFS myo-inositol transporter, putative"/>
    <property type="match status" value="1"/>
</dbReference>
<feature type="transmembrane region" description="Helical" evidence="9">
    <location>
        <begin position="372"/>
        <end position="393"/>
    </location>
</feature>
<keyword evidence="6 9" id="KW-0472">Membrane</keyword>
<evidence type="ECO:0000256" key="6">
    <source>
        <dbReference type="ARBA" id="ARBA00023136"/>
    </source>
</evidence>
<evidence type="ECO:0000256" key="5">
    <source>
        <dbReference type="ARBA" id="ARBA00022989"/>
    </source>
</evidence>
<keyword evidence="3 8" id="KW-0813">Transport</keyword>
<proteinExistence type="inferred from homology"/>
<feature type="transmembrane region" description="Helical" evidence="9">
    <location>
        <begin position="439"/>
        <end position="457"/>
    </location>
</feature>
<dbReference type="AlphaFoldDB" id="A0A060T3Y5"/>